<dbReference type="EMBL" id="JAAABI010000001">
    <property type="protein sequence ID" value="NAY90978.1"/>
    <property type="molecule type" value="Genomic_DNA"/>
</dbReference>
<organism evidence="1 2">
    <name type="scientific">Flagellimonas ochracea</name>
    <dbReference type="NCBI Taxonomy" id="2696472"/>
    <lineage>
        <taxon>Bacteria</taxon>
        <taxon>Pseudomonadati</taxon>
        <taxon>Bacteroidota</taxon>
        <taxon>Flavobacteriia</taxon>
        <taxon>Flavobacteriales</taxon>
        <taxon>Flavobacteriaceae</taxon>
        <taxon>Flagellimonas</taxon>
    </lineage>
</organism>
<evidence type="ECO:0000313" key="1">
    <source>
        <dbReference type="EMBL" id="NAY90978.1"/>
    </source>
</evidence>
<dbReference type="RefSeq" id="WP_166522369.1">
    <property type="nucleotide sequence ID" value="NZ_JAAABI010000001.1"/>
</dbReference>
<reference evidence="1" key="1">
    <citation type="submission" date="2020-01" db="EMBL/GenBank/DDBJ databases">
        <title>Muricauda ochracea sp. nov., isolated from a tidal flat of Garorim bay in Korea.</title>
        <authorList>
            <person name="Kim D."/>
            <person name="Yoo Y."/>
            <person name="Kim J.-J."/>
        </authorList>
    </citation>
    <scope>NUCLEOTIDE SEQUENCE</scope>
    <source>
        <strain evidence="1">JGD-17</strain>
    </source>
</reference>
<evidence type="ECO:0000313" key="2">
    <source>
        <dbReference type="Proteomes" id="UP000667650"/>
    </source>
</evidence>
<protein>
    <submittedName>
        <fullName evidence="1">Uncharacterized protein</fullName>
    </submittedName>
</protein>
<name>A0A964TBH8_9FLAO</name>
<dbReference type="Proteomes" id="UP000667650">
    <property type="component" value="Unassembled WGS sequence"/>
</dbReference>
<dbReference type="AlphaFoldDB" id="A0A964TBH8"/>
<proteinExistence type="predicted"/>
<sequence length="120" mass="14011">MKDNNLPEYHQSIFHQLFEHAADIDCKLLLLNEILEIGDIKELPLLELLAVSEHPEIRKKALKVKQAFCEKFGIIPKNETKRLPMSLCFLYDEFNIKPSKVDKDLNMHFEVTLEIFNTDA</sequence>
<gene>
    <name evidence="1" type="ORF">GTQ34_03515</name>
</gene>
<comment type="caution">
    <text evidence="1">The sequence shown here is derived from an EMBL/GenBank/DDBJ whole genome shotgun (WGS) entry which is preliminary data.</text>
</comment>
<keyword evidence="2" id="KW-1185">Reference proteome</keyword>
<accession>A0A964TBH8</accession>